<evidence type="ECO:0000259" key="6">
    <source>
        <dbReference type="PROSITE" id="PS50217"/>
    </source>
</evidence>
<feature type="region of interest" description="Disordered" evidence="5">
    <location>
        <begin position="1"/>
        <end position="42"/>
    </location>
</feature>
<dbReference type="SMART" id="SM00338">
    <property type="entry name" value="BRLZ"/>
    <property type="match status" value="1"/>
</dbReference>
<dbReference type="PROSITE" id="PS50217">
    <property type="entry name" value="BZIP"/>
    <property type="match status" value="1"/>
</dbReference>
<keyword evidence="8" id="KW-1185">Reference proteome</keyword>
<keyword evidence="2" id="KW-0238">DNA-binding</keyword>
<dbReference type="InterPro" id="IPR004827">
    <property type="entry name" value="bZIP"/>
</dbReference>
<dbReference type="SUPFAM" id="SSF57959">
    <property type="entry name" value="Leucine zipper domain"/>
    <property type="match status" value="1"/>
</dbReference>
<dbReference type="EMBL" id="JAAIUW010000012">
    <property type="protein sequence ID" value="KAF7805707.1"/>
    <property type="molecule type" value="Genomic_DNA"/>
</dbReference>
<dbReference type="Gene3D" id="1.20.5.170">
    <property type="match status" value="1"/>
</dbReference>
<dbReference type="GO" id="GO:0003677">
    <property type="term" value="F:DNA binding"/>
    <property type="evidence" value="ECO:0007669"/>
    <property type="project" value="UniProtKB-KW"/>
</dbReference>
<dbReference type="GO" id="GO:0003700">
    <property type="term" value="F:DNA-binding transcription factor activity"/>
    <property type="evidence" value="ECO:0007669"/>
    <property type="project" value="InterPro"/>
</dbReference>
<protein>
    <submittedName>
        <fullName evidence="7">ABSCISIC ACID-INSENSITIVE 5-like protein 1</fullName>
    </submittedName>
</protein>
<dbReference type="Proteomes" id="UP000634136">
    <property type="component" value="Unassembled WGS sequence"/>
</dbReference>
<keyword evidence="3" id="KW-0539">Nucleus</keyword>
<feature type="coiled-coil region" evidence="4">
    <location>
        <begin position="262"/>
        <end position="300"/>
    </location>
</feature>
<dbReference type="OrthoDB" id="644067at2759"/>
<name>A0A834SL48_9FABA</name>
<dbReference type="GO" id="GO:0005634">
    <property type="term" value="C:nucleus"/>
    <property type="evidence" value="ECO:0007669"/>
    <property type="project" value="UniProtKB-SubCell"/>
</dbReference>
<keyword evidence="4" id="KW-0175">Coiled coil</keyword>
<evidence type="ECO:0000256" key="1">
    <source>
        <dbReference type="ARBA" id="ARBA00004123"/>
    </source>
</evidence>
<evidence type="ECO:0000256" key="4">
    <source>
        <dbReference type="SAM" id="Coils"/>
    </source>
</evidence>
<evidence type="ECO:0000256" key="5">
    <source>
        <dbReference type="SAM" id="MobiDB-lite"/>
    </source>
</evidence>
<proteinExistence type="predicted"/>
<comment type="caution">
    <text evidence="7">The sequence shown here is derived from an EMBL/GenBank/DDBJ whole genome shotgun (WGS) entry which is preliminary data.</text>
</comment>
<comment type="subcellular location">
    <subcellularLocation>
        <location evidence="1">Nucleus</location>
    </subcellularLocation>
</comment>
<dbReference type="InterPro" id="IPR043452">
    <property type="entry name" value="BZIP46-like"/>
</dbReference>
<reference evidence="7" key="1">
    <citation type="submission" date="2020-09" db="EMBL/GenBank/DDBJ databases">
        <title>Genome-Enabled Discovery of Anthraquinone Biosynthesis in Senna tora.</title>
        <authorList>
            <person name="Kang S.-H."/>
            <person name="Pandey R.P."/>
            <person name="Lee C.-M."/>
            <person name="Sim J.-S."/>
            <person name="Jeong J.-T."/>
            <person name="Choi B.-S."/>
            <person name="Jung M."/>
            <person name="Ginzburg D."/>
            <person name="Zhao K."/>
            <person name="Won S.Y."/>
            <person name="Oh T.-J."/>
            <person name="Yu Y."/>
            <person name="Kim N.-H."/>
            <person name="Lee O.R."/>
            <person name="Lee T.-H."/>
            <person name="Bashyal P."/>
            <person name="Kim T.-S."/>
            <person name="Lee W.-H."/>
            <person name="Kawkins C."/>
            <person name="Kim C.-K."/>
            <person name="Kim J.S."/>
            <person name="Ahn B.O."/>
            <person name="Rhee S.Y."/>
            <person name="Sohng J.K."/>
        </authorList>
    </citation>
    <scope>NUCLEOTIDE SEQUENCE</scope>
    <source>
        <tissue evidence="7">Leaf</tissue>
    </source>
</reference>
<gene>
    <name evidence="7" type="ORF">G2W53_037868</name>
</gene>
<evidence type="ECO:0000256" key="2">
    <source>
        <dbReference type="ARBA" id="ARBA00023125"/>
    </source>
</evidence>
<dbReference type="PANTHER" id="PTHR22952">
    <property type="entry name" value="CAMP-RESPONSE ELEMENT BINDING PROTEIN-RELATED"/>
    <property type="match status" value="1"/>
</dbReference>
<dbReference type="Pfam" id="PF00170">
    <property type="entry name" value="bZIP_1"/>
    <property type="match status" value="1"/>
</dbReference>
<evidence type="ECO:0000256" key="3">
    <source>
        <dbReference type="ARBA" id="ARBA00023242"/>
    </source>
</evidence>
<dbReference type="GO" id="GO:0045893">
    <property type="term" value="P:positive regulation of DNA-templated transcription"/>
    <property type="evidence" value="ECO:0007669"/>
    <property type="project" value="InterPro"/>
</dbReference>
<organism evidence="7 8">
    <name type="scientific">Senna tora</name>
    <dbReference type="NCBI Taxonomy" id="362788"/>
    <lineage>
        <taxon>Eukaryota</taxon>
        <taxon>Viridiplantae</taxon>
        <taxon>Streptophyta</taxon>
        <taxon>Embryophyta</taxon>
        <taxon>Tracheophyta</taxon>
        <taxon>Spermatophyta</taxon>
        <taxon>Magnoliopsida</taxon>
        <taxon>eudicotyledons</taxon>
        <taxon>Gunneridae</taxon>
        <taxon>Pentapetalae</taxon>
        <taxon>rosids</taxon>
        <taxon>fabids</taxon>
        <taxon>Fabales</taxon>
        <taxon>Fabaceae</taxon>
        <taxon>Caesalpinioideae</taxon>
        <taxon>Cassia clade</taxon>
        <taxon>Senna</taxon>
    </lineage>
</organism>
<dbReference type="InterPro" id="IPR046347">
    <property type="entry name" value="bZIP_sf"/>
</dbReference>
<evidence type="ECO:0000313" key="8">
    <source>
        <dbReference type="Proteomes" id="UP000634136"/>
    </source>
</evidence>
<feature type="domain" description="BZIP" evidence="6">
    <location>
        <begin position="241"/>
        <end position="285"/>
    </location>
</feature>
<dbReference type="AlphaFoldDB" id="A0A834SL48"/>
<dbReference type="PANTHER" id="PTHR22952:SF395">
    <property type="entry name" value="ABSCISIC ACID-INSENSITIVE 5-LIKE PROTEIN 1"/>
    <property type="match status" value="1"/>
</dbReference>
<evidence type="ECO:0000313" key="7">
    <source>
        <dbReference type="EMBL" id="KAF7805707.1"/>
    </source>
</evidence>
<dbReference type="PROSITE" id="PS00036">
    <property type="entry name" value="BZIP_BASIC"/>
    <property type="match status" value="1"/>
</dbReference>
<accession>A0A834SL48</accession>
<sequence length="325" mass="37005">MDIPERETSYYAKLTQQKPPSSSPLPLPSPEQEEPEPKISKQNSILSLTLDEIQCKSGISFGSMSMDEFLTSIWSSEDVKLTSQSQISHDDSAQDKSVAKATDPTLLPQQGSLCVPPPICKKTVDEIWCEIHKPPENEPKEITKNETLKKEQTLGEMTLEDFLIKAGVVQESSFQNQTKLGLGFYNERNILGKEIAETPMLLWQRNGVMVREGSSSMRETCGFSGNGGRKRIIDGPPEVVVERRQRRMLKNRESAARSRARRQAYTVELEAELTQLRQENEQLKQILAEGEQRRKQEIAQRKRTTRAQKRVEKLKAMRRMMSAAW</sequence>